<dbReference type="PANTHER" id="PTHR31259:SF3">
    <property type="entry name" value="ENDOSOME-ASSOCIATED-TRAFFICKING REGULATOR 1"/>
    <property type="match status" value="1"/>
</dbReference>
<feature type="coiled-coil region" evidence="4">
    <location>
        <begin position="375"/>
        <end position="476"/>
    </location>
</feature>
<dbReference type="GO" id="GO:0032465">
    <property type="term" value="P:regulation of cytokinesis"/>
    <property type="evidence" value="ECO:0007669"/>
    <property type="project" value="TreeGrafter"/>
</dbReference>
<keyword evidence="7" id="KW-1185">Reference proteome</keyword>
<dbReference type="EMBL" id="JARGEI010000020">
    <property type="protein sequence ID" value="KAJ8713699.1"/>
    <property type="molecule type" value="Genomic_DNA"/>
</dbReference>
<name>A0AAD7YGB7_MYTSE</name>
<evidence type="ECO:0000256" key="2">
    <source>
        <dbReference type="ARBA" id="ARBA00016007"/>
    </source>
</evidence>
<feature type="region of interest" description="Disordered" evidence="5">
    <location>
        <begin position="262"/>
        <end position="284"/>
    </location>
</feature>
<feature type="compositionally biased region" description="Basic and acidic residues" evidence="5">
    <location>
        <begin position="110"/>
        <end position="143"/>
    </location>
</feature>
<dbReference type="GO" id="GO:1903566">
    <property type="term" value="P:positive regulation of protein localization to cilium"/>
    <property type="evidence" value="ECO:0007669"/>
    <property type="project" value="TreeGrafter"/>
</dbReference>
<dbReference type="PANTHER" id="PTHR31259">
    <property type="entry name" value="ENDOSOME-ASSOCIATED TRAFFICKING REGULATOR 1"/>
    <property type="match status" value="1"/>
</dbReference>
<evidence type="ECO:0000256" key="4">
    <source>
        <dbReference type="SAM" id="Coils"/>
    </source>
</evidence>
<dbReference type="Proteomes" id="UP001231518">
    <property type="component" value="Chromosome 4"/>
</dbReference>
<dbReference type="InterPro" id="IPR026757">
    <property type="entry name" value="ENTR1"/>
</dbReference>
<evidence type="ECO:0000256" key="5">
    <source>
        <dbReference type="SAM" id="MobiDB-lite"/>
    </source>
</evidence>
<feature type="region of interest" description="Disordered" evidence="5">
    <location>
        <begin position="1"/>
        <end position="154"/>
    </location>
</feature>
<sequence length="515" mass="55689">MAEDEDGVSNKNSPQNTNNGGSSQEIEQNAAKPDLGIEEAKYNSNENGDASLTEAKSSSSKSTGATRKDENPFSFRHFLKRDLSLPGNSTYENTGARPKVYANTVQHSPTKIDVHADSRRDKPRASDSQAKEKTSDGSSHRISDNTSSSSSVEIPFSVVDNSDSKHNFYTDNNDVPFYHRPNLASEPLGMPSLPDFVQDHILVEQAYLNFNGPISVDLDNLPDFTFNTSFNAGSSSSLGRRNNSNYGGRGYDYEAYMGAASTSDAGQAGSGMPLDLPAGSEAAGPALPLDLPPHLSLDLTESVNPADRRNVSPRSTFPLDLPPSAGAESMCLPDFLPVHPGRTSPEPEHQDEQMQQIIAELERTRCELFAERSRRSRVEEELSQARSSNALLRAEAAAARAAEAQLRARREQARRGDKEFAGQLDAAAERAESTLTDAATRAAEAESTIARLRNQIKKLKEDLAASQEELRVLRGVQGAAAAGLRRATGVAETSLRDLLSGLEQLKTLSTNLDPT</sequence>
<reference evidence="6" key="1">
    <citation type="submission" date="2023-03" db="EMBL/GenBank/DDBJ databases">
        <title>Chromosome-level genomes of two armyworms, Mythimna separata and Mythimna loreyi, provide insights into the biosynthesis and reception of sex pheromones.</title>
        <authorList>
            <person name="Zhao H."/>
        </authorList>
    </citation>
    <scope>NUCLEOTIDE SEQUENCE</scope>
    <source>
        <strain evidence="6">BeijingLab</strain>
        <tissue evidence="6">Pupa</tissue>
    </source>
</reference>
<gene>
    <name evidence="6" type="ORF">PYW07_014069</name>
</gene>
<comment type="caution">
    <text evidence="6">The sequence shown here is derived from an EMBL/GenBank/DDBJ whole genome shotgun (WGS) entry which is preliminary data.</text>
</comment>
<evidence type="ECO:0000256" key="1">
    <source>
        <dbReference type="ARBA" id="ARBA00007791"/>
    </source>
</evidence>
<evidence type="ECO:0000313" key="6">
    <source>
        <dbReference type="EMBL" id="KAJ8713699.1"/>
    </source>
</evidence>
<comment type="similarity">
    <text evidence="1">Belongs to the ENTR1 family.</text>
</comment>
<evidence type="ECO:0000313" key="7">
    <source>
        <dbReference type="Proteomes" id="UP001231518"/>
    </source>
</evidence>
<dbReference type="GO" id="GO:0036064">
    <property type="term" value="C:ciliary basal body"/>
    <property type="evidence" value="ECO:0007669"/>
    <property type="project" value="TreeGrafter"/>
</dbReference>
<feature type="compositionally biased region" description="Polar residues" evidence="5">
    <location>
        <begin position="9"/>
        <end position="27"/>
    </location>
</feature>
<protein>
    <recommendedName>
        <fullName evidence="2">Endosome-associated-trafficking regulator 1</fullName>
    </recommendedName>
</protein>
<accession>A0AAD7YGB7</accession>
<feature type="compositionally biased region" description="Low complexity" evidence="5">
    <location>
        <begin position="50"/>
        <end position="65"/>
    </location>
</feature>
<dbReference type="AlphaFoldDB" id="A0AAD7YGB7"/>
<dbReference type="GO" id="GO:0045724">
    <property type="term" value="P:positive regulation of cilium assembly"/>
    <property type="evidence" value="ECO:0007669"/>
    <property type="project" value="TreeGrafter"/>
</dbReference>
<organism evidence="6 7">
    <name type="scientific">Mythimna separata</name>
    <name type="common">Oriental armyworm</name>
    <name type="synonym">Pseudaletia separata</name>
    <dbReference type="NCBI Taxonomy" id="271217"/>
    <lineage>
        <taxon>Eukaryota</taxon>
        <taxon>Metazoa</taxon>
        <taxon>Ecdysozoa</taxon>
        <taxon>Arthropoda</taxon>
        <taxon>Hexapoda</taxon>
        <taxon>Insecta</taxon>
        <taxon>Pterygota</taxon>
        <taxon>Neoptera</taxon>
        <taxon>Endopterygota</taxon>
        <taxon>Lepidoptera</taxon>
        <taxon>Glossata</taxon>
        <taxon>Ditrysia</taxon>
        <taxon>Noctuoidea</taxon>
        <taxon>Noctuidae</taxon>
        <taxon>Noctuinae</taxon>
        <taxon>Hadenini</taxon>
        <taxon>Mythimna</taxon>
    </lineage>
</organism>
<keyword evidence="3 4" id="KW-0175">Coiled coil</keyword>
<dbReference type="GO" id="GO:0005769">
    <property type="term" value="C:early endosome"/>
    <property type="evidence" value="ECO:0007669"/>
    <property type="project" value="TreeGrafter"/>
</dbReference>
<dbReference type="GO" id="GO:0055037">
    <property type="term" value="C:recycling endosome"/>
    <property type="evidence" value="ECO:0007669"/>
    <property type="project" value="TreeGrafter"/>
</dbReference>
<dbReference type="GO" id="GO:0005813">
    <property type="term" value="C:centrosome"/>
    <property type="evidence" value="ECO:0007669"/>
    <property type="project" value="TreeGrafter"/>
</dbReference>
<proteinExistence type="inferred from homology"/>
<evidence type="ECO:0000256" key="3">
    <source>
        <dbReference type="ARBA" id="ARBA00023054"/>
    </source>
</evidence>
<dbReference type="GO" id="GO:0030496">
    <property type="term" value="C:midbody"/>
    <property type="evidence" value="ECO:0007669"/>
    <property type="project" value="TreeGrafter"/>
</dbReference>